<dbReference type="VEuPathDB" id="FungiDB:PPTG_23697"/>
<reference evidence="3 4" key="2">
    <citation type="submission" date="2013-11" db="EMBL/GenBank/DDBJ databases">
        <title>The Genome Sequence of Phytophthora parasitica INRA-310.</title>
        <authorList>
            <consortium name="The Broad Institute Genomics Platform"/>
            <person name="Russ C."/>
            <person name="Tyler B."/>
            <person name="Panabieres F."/>
            <person name="Shan W."/>
            <person name="Tripathy S."/>
            <person name="Grunwald N."/>
            <person name="Machado M."/>
            <person name="Johnson C.S."/>
            <person name="Arredondo F."/>
            <person name="Hong C."/>
            <person name="Coffey M."/>
            <person name="Young S.K."/>
            <person name="Zeng Q."/>
            <person name="Gargeya S."/>
            <person name="Fitzgerald M."/>
            <person name="Abouelleil A."/>
            <person name="Alvarado L."/>
            <person name="Chapman S.B."/>
            <person name="Gainer-Dewar J."/>
            <person name="Goldberg J."/>
            <person name="Griggs A."/>
            <person name="Gujja S."/>
            <person name="Hansen M."/>
            <person name="Howarth C."/>
            <person name="Imamovic A."/>
            <person name="Ireland A."/>
            <person name="Larimer J."/>
            <person name="McCowan C."/>
            <person name="Murphy C."/>
            <person name="Pearson M."/>
            <person name="Poon T.W."/>
            <person name="Priest M."/>
            <person name="Roberts A."/>
            <person name="Saif S."/>
            <person name="Shea T."/>
            <person name="Sykes S."/>
            <person name="Wortman J."/>
            <person name="Nusbaum C."/>
            <person name="Birren B."/>
        </authorList>
    </citation>
    <scope>NUCLEOTIDE SEQUENCE [LARGE SCALE GENOMIC DNA]</scope>
    <source>
        <strain evidence="3 4">INRA-310</strain>
    </source>
</reference>
<reference evidence="4" key="1">
    <citation type="submission" date="2011-12" db="EMBL/GenBank/DDBJ databases">
        <authorList>
            <consortium name="The Broad Institute Genome Sequencing Platform"/>
            <person name="Russ C."/>
            <person name="Tyler B."/>
            <person name="Panabieres F."/>
            <person name="Shan W."/>
            <person name="Tripathy S."/>
            <person name="Grunwald N."/>
            <person name="Machado M."/>
            <person name="Young S.K."/>
            <person name="Zeng Q."/>
            <person name="Gargeya S."/>
            <person name="Fitzgerald M."/>
            <person name="Haas B."/>
            <person name="Abouelleil A."/>
            <person name="Alvarado L."/>
            <person name="Arachchi H.M."/>
            <person name="Berlin A."/>
            <person name="Chapman S.B."/>
            <person name="Gearin G."/>
            <person name="Goldberg J."/>
            <person name="Griggs A."/>
            <person name="Gujja S."/>
            <person name="Hansen M."/>
            <person name="Heiman D."/>
            <person name="Howarth C."/>
            <person name="Larimer J."/>
            <person name="Lui A."/>
            <person name="MacDonald P.J.P."/>
            <person name="McCowen C."/>
            <person name="Montmayeur A."/>
            <person name="Murphy C."/>
            <person name="Neiman D."/>
            <person name="Pearson M."/>
            <person name="Priest M."/>
            <person name="Roberts A."/>
            <person name="Saif S."/>
            <person name="Shea T."/>
            <person name="Sisk P."/>
            <person name="Stolte C."/>
            <person name="Sykes S."/>
            <person name="Wortman J."/>
            <person name="Nusbaum C."/>
            <person name="Birren B."/>
        </authorList>
    </citation>
    <scope>NUCLEOTIDE SEQUENCE [LARGE SCALE GENOMIC DNA]</scope>
    <source>
        <strain evidence="4">INRA-310</strain>
    </source>
</reference>
<dbReference type="OMA" id="AGSSCEH"/>
<dbReference type="Proteomes" id="UP000018817">
    <property type="component" value="Unassembled WGS sequence"/>
</dbReference>
<evidence type="ECO:0000313" key="3">
    <source>
        <dbReference type="EMBL" id="ETN04082.1"/>
    </source>
</evidence>
<dbReference type="GO" id="GO:0008270">
    <property type="term" value="F:zinc ion binding"/>
    <property type="evidence" value="ECO:0007669"/>
    <property type="project" value="UniProtKB-KW"/>
</dbReference>
<protein>
    <recommendedName>
        <fullName evidence="2">SWIM-type domain-containing protein</fullName>
    </recommendedName>
</protein>
<organism evidence="3 4">
    <name type="scientific">Phytophthora nicotianae (strain INRA-310)</name>
    <name type="common">Phytophthora parasitica</name>
    <dbReference type="NCBI Taxonomy" id="761204"/>
    <lineage>
        <taxon>Eukaryota</taxon>
        <taxon>Sar</taxon>
        <taxon>Stramenopiles</taxon>
        <taxon>Oomycota</taxon>
        <taxon>Peronosporomycetes</taxon>
        <taxon>Peronosporales</taxon>
        <taxon>Peronosporaceae</taxon>
        <taxon>Phytophthora</taxon>
    </lineage>
</organism>
<dbReference type="GeneID" id="20192296"/>
<dbReference type="PROSITE" id="PS50966">
    <property type="entry name" value="ZF_SWIM"/>
    <property type="match status" value="1"/>
</dbReference>
<keyword evidence="1" id="KW-0479">Metal-binding</keyword>
<dbReference type="OrthoDB" id="118844at2759"/>
<dbReference type="InterPro" id="IPR007527">
    <property type="entry name" value="Znf_SWIM"/>
</dbReference>
<evidence type="ECO:0000256" key="1">
    <source>
        <dbReference type="PROSITE-ProRule" id="PRU00325"/>
    </source>
</evidence>
<evidence type="ECO:0000313" key="4">
    <source>
        <dbReference type="Proteomes" id="UP000018817"/>
    </source>
</evidence>
<feature type="domain" description="SWIM-type" evidence="2">
    <location>
        <begin position="366"/>
        <end position="397"/>
    </location>
</feature>
<sequence length="522" mass="58092">MSVTDPRDSYMDEMIVLDTFTVSGEEDEGTSFGVIVSSRQVFPNIANSVRAQGNELVCATDGTYKLHFGGWTVVDCGSTAVTWSRGKGVHWFFPWVYMFARSESTAVYARMFQIVREKAMAFLDIEVNVEFGSLDHSDVIASAFQSTWPTITVDADLFAEMIKPDVYLLKSSRTHAQFLKLAVVVIETWIARGEDANAQRFKDIYLTERWNRWHINGAAVGGITPSQQGIESHHCVIKKTCVPSSRASTTGVLNGILPHILKAGGENLCPNLGTLYCEGPLPPEMLAKAAAHRQHAITRSQGLLGTDIDQACAVKFLHSLKGRLSRGIKANEVKFELLSLHRVLIMAQTLSPRFELAPIWRDHIIQQIRQFLHCTCESFVRSGWICSHAIATLSLLGLLGVDAAMASVPVRRTPGRPRARRLALTEESTQDEFYDVDQLLRLFIDNLGSHCAGRQRVQVVRSIRGRIFERLRGRTAGSSCEHGSPSPNSSFKLEHTLHTYIYMHIYINKLEADVVSASDTAN</sequence>
<keyword evidence="1" id="KW-0862">Zinc</keyword>
<dbReference type="EMBL" id="KI669607">
    <property type="protein sequence ID" value="ETN04082.1"/>
    <property type="molecule type" value="Genomic_DNA"/>
</dbReference>
<dbReference type="RefSeq" id="XP_008910752.1">
    <property type="nucleotide sequence ID" value="XM_008912504.1"/>
</dbReference>
<name>W2PT03_PHYN3</name>
<dbReference type="AlphaFoldDB" id="W2PT03"/>
<dbReference type="Pfam" id="PF04434">
    <property type="entry name" value="SWIM"/>
    <property type="match status" value="1"/>
</dbReference>
<accession>W2PT03</accession>
<evidence type="ECO:0000259" key="2">
    <source>
        <dbReference type="PROSITE" id="PS50966"/>
    </source>
</evidence>
<keyword evidence="1" id="KW-0863">Zinc-finger</keyword>
<proteinExistence type="predicted"/>
<gene>
    <name evidence="3" type="ORF">PPTG_23697</name>
</gene>